<comment type="subcellular location">
    <subcellularLocation>
        <location evidence="1">Virion</location>
    </subcellularLocation>
</comment>
<sequence>MANIMSLATVKNNPSRSGFDLSRKLNFSAKVGIYYPIWHRRMIPSDSFDIDLAQFIRTQPLNTSAFARMKGYYDFYFVPLRVLWNKYYTALTQMNSNVQHASGPTLKDNVILSGELPYVTAEQLANYIESLSDSVDTFGRSRAWNTCILLEYLGYGNAFYNYISASVGGPGKSWDTDPLLINYAYDVSPLLCYQKVYADSGRFTQWERVNPSTFNLDYISGNDDLQLSLNVSGFTDSFNFLDLRYSNYQKDMFHGVIPQAQYGEASVAPLSGDIEVSATGEGVPIFKGNESTIVDGSPLSFKTLTGNLQGAVAANGNLTQALAWADPNLKLDAGINNLTLSVLALRRAEASQKWKEISLCTEEDYPSQIQAHFGQRVPKELSGMVRYLGGIDTSLDINEVTNTNLIDDNAATLGGKGSMSARGTIRVDANGEYGIVMCVFHALPMLDYVTSGVNPECLLTDATSYPIPEFDQIGMEQVPIGYLMNPLKSVFSSLSPTSYLGYAPRYFPFKTDYDRSVGAFSRSLQYWCLPFDDKAALAANSVDFPDNPNVESNSIKAGFFKVDPHCVDTLFAVKADDSPDTDQLLGSCMITCRAVRPLDLNGLPY</sequence>
<comment type="similarity">
    <text evidence="2">Belongs to the microviridae F protein family.</text>
</comment>
<dbReference type="Gene3D" id="2.60.169.10">
    <property type="entry name" value="Microviridae F protein"/>
    <property type="match status" value="2"/>
</dbReference>
<organism evidence="6">
    <name type="scientific">Microviridae sp. ctCoW18</name>
    <dbReference type="NCBI Taxonomy" id="2826730"/>
    <lineage>
        <taxon>Viruses</taxon>
        <taxon>Monodnaviria</taxon>
        <taxon>Sangervirae</taxon>
        <taxon>Phixviricota</taxon>
        <taxon>Malgrandaviricetes</taxon>
        <taxon>Petitvirales</taxon>
        <taxon>Microviridae</taxon>
    </lineage>
</organism>
<evidence type="ECO:0000313" key="6">
    <source>
        <dbReference type="EMBL" id="DAD96737.1"/>
    </source>
</evidence>
<name>A0A8S5NPW2_9VIRU</name>
<dbReference type="GO" id="GO:0039615">
    <property type="term" value="C:T=1 icosahedral viral capsid"/>
    <property type="evidence" value="ECO:0007669"/>
    <property type="project" value="UniProtKB-KW"/>
</dbReference>
<keyword evidence="3" id="KW-1140">T=1 icosahedral capsid protein</keyword>
<keyword evidence="4" id="KW-0167">Capsid protein</keyword>
<dbReference type="InterPro" id="IPR016184">
    <property type="entry name" value="Capsid/spike_ssDNA_virus"/>
</dbReference>
<evidence type="ECO:0000256" key="3">
    <source>
        <dbReference type="ARBA" id="ARBA00022431"/>
    </source>
</evidence>
<protein>
    <submittedName>
        <fullName evidence="6">Major capsid protein</fullName>
    </submittedName>
</protein>
<evidence type="ECO:0000256" key="4">
    <source>
        <dbReference type="ARBA" id="ARBA00022561"/>
    </source>
</evidence>
<evidence type="ECO:0000256" key="1">
    <source>
        <dbReference type="ARBA" id="ARBA00004328"/>
    </source>
</evidence>
<dbReference type="Pfam" id="PF02305">
    <property type="entry name" value="Phage_F"/>
    <property type="match status" value="1"/>
</dbReference>
<accession>A0A8S5NPW2</accession>
<keyword evidence="5" id="KW-0946">Virion</keyword>
<dbReference type="SUPFAM" id="SSF88645">
    <property type="entry name" value="ssDNA viruses"/>
    <property type="match status" value="1"/>
</dbReference>
<dbReference type="InterPro" id="IPR037002">
    <property type="entry name" value="Microviridae_protein_F_sf"/>
</dbReference>
<dbReference type="EMBL" id="BK015223">
    <property type="protein sequence ID" value="DAD96737.1"/>
    <property type="molecule type" value="Genomic_DNA"/>
</dbReference>
<reference evidence="6" key="1">
    <citation type="journal article" date="2021" name="Proc. Natl. Acad. Sci. U.S.A.">
        <title>A Catalog of Tens of Thousands of Viruses from Human Metagenomes Reveals Hidden Associations with Chronic Diseases.</title>
        <authorList>
            <person name="Tisza M.J."/>
            <person name="Buck C.B."/>
        </authorList>
    </citation>
    <scope>NUCLEOTIDE SEQUENCE</scope>
    <source>
        <strain evidence="6">CtCoW18</strain>
    </source>
</reference>
<evidence type="ECO:0000256" key="2">
    <source>
        <dbReference type="ARBA" id="ARBA00009963"/>
    </source>
</evidence>
<proteinExistence type="inferred from homology"/>
<dbReference type="GO" id="GO:0005198">
    <property type="term" value="F:structural molecule activity"/>
    <property type="evidence" value="ECO:0007669"/>
    <property type="project" value="InterPro"/>
</dbReference>
<dbReference type="InterPro" id="IPR003514">
    <property type="entry name" value="Microviridae_protein_F"/>
</dbReference>
<evidence type="ECO:0000256" key="5">
    <source>
        <dbReference type="ARBA" id="ARBA00022844"/>
    </source>
</evidence>